<comment type="subcellular location">
    <subcellularLocation>
        <location evidence="1">Cell membrane</location>
    </subcellularLocation>
</comment>
<evidence type="ECO:0000256" key="1">
    <source>
        <dbReference type="ARBA" id="ARBA00004236"/>
    </source>
</evidence>
<dbReference type="EMBL" id="JADHEI010000028">
    <property type="protein sequence ID" value="MBF2734813.1"/>
    <property type="molecule type" value="Genomic_DNA"/>
</dbReference>
<evidence type="ECO:0000256" key="3">
    <source>
        <dbReference type="ARBA" id="ARBA00022676"/>
    </source>
</evidence>
<sequence>MAFSVVIPLAPGEDMHPPLLAALAALPAGCEVIVAGAKPPAAKLKGERFVKAAGPGRARALNAGAAAAANDWLWFLHADSRVGPEHFELLAAAAAEGGEALRYFRLRFFDGGLPHRLSAAGAAMRSVLFKAPFGDQGFFVPRSLHERLGGYREDAPYGEDHLYARAAARAGVPLRMLPAAVGTSARRHLEAGWLRLTLRYQWLWISQALRDAPRRGEG</sequence>
<dbReference type="PANTHER" id="PTHR43646">
    <property type="entry name" value="GLYCOSYLTRANSFERASE"/>
    <property type="match status" value="1"/>
</dbReference>
<keyword evidence="5" id="KW-0472">Membrane</keyword>
<evidence type="ECO:0000256" key="5">
    <source>
        <dbReference type="ARBA" id="ARBA00023136"/>
    </source>
</evidence>
<dbReference type="AlphaFoldDB" id="A0A930XXH4"/>
<gene>
    <name evidence="7" type="ORF">ISN26_01790</name>
</gene>
<keyword evidence="4" id="KW-0808">Transferase</keyword>
<comment type="caution">
    <text evidence="7">The sequence shown here is derived from an EMBL/GenBank/DDBJ whole genome shotgun (WGS) entry which is preliminary data.</text>
</comment>
<organism evidence="7 8">
    <name type="scientific">Candidatus Amphirhobacter heronislandensis</name>
    <dbReference type="NCBI Taxonomy" id="1732024"/>
    <lineage>
        <taxon>Bacteria</taxon>
        <taxon>Pseudomonadati</taxon>
        <taxon>Pseudomonadota</taxon>
        <taxon>Gammaproteobacteria</taxon>
        <taxon>Candidatus Tethybacterales</taxon>
        <taxon>Candidatus Tethybacteraceae</taxon>
        <taxon>Candidatus Amphirhobacter</taxon>
    </lineage>
</organism>
<proteinExistence type="predicted"/>
<dbReference type="Pfam" id="PF00535">
    <property type="entry name" value="Glycos_transf_2"/>
    <property type="match status" value="1"/>
</dbReference>
<dbReference type="InterPro" id="IPR001173">
    <property type="entry name" value="Glyco_trans_2-like"/>
</dbReference>
<dbReference type="GO" id="GO:0005886">
    <property type="term" value="C:plasma membrane"/>
    <property type="evidence" value="ECO:0007669"/>
    <property type="project" value="UniProtKB-SubCell"/>
</dbReference>
<evidence type="ECO:0000256" key="4">
    <source>
        <dbReference type="ARBA" id="ARBA00022679"/>
    </source>
</evidence>
<dbReference type="InterPro" id="IPR029044">
    <property type="entry name" value="Nucleotide-diphossugar_trans"/>
</dbReference>
<name>A0A930XXH4_9GAMM</name>
<dbReference type="Proteomes" id="UP000604381">
    <property type="component" value="Unassembled WGS sequence"/>
</dbReference>
<evidence type="ECO:0000313" key="7">
    <source>
        <dbReference type="EMBL" id="MBF2734813.1"/>
    </source>
</evidence>
<dbReference type="GO" id="GO:0016757">
    <property type="term" value="F:glycosyltransferase activity"/>
    <property type="evidence" value="ECO:0007669"/>
    <property type="project" value="UniProtKB-KW"/>
</dbReference>
<reference evidence="7" key="1">
    <citation type="submission" date="2020-10" db="EMBL/GenBank/DDBJ databases">
        <title>An improved Amphimedon queenslandica hologenome assembly reveals how three proteobacterial symbionts can extend the metabolic phenotypic of their marine sponge host.</title>
        <authorList>
            <person name="Degnan B."/>
            <person name="Degnan S."/>
            <person name="Xiang X."/>
        </authorList>
    </citation>
    <scope>NUCLEOTIDE SEQUENCE</scope>
    <source>
        <strain evidence="7">AqS2</strain>
    </source>
</reference>
<dbReference type="Gene3D" id="3.90.550.10">
    <property type="entry name" value="Spore Coat Polysaccharide Biosynthesis Protein SpsA, Chain A"/>
    <property type="match status" value="1"/>
</dbReference>
<feature type="domain" description="Glycosyltransferase 2-like" evidence="6">
    <location>
        <begin position="56"/>
        <end position="101"/>
    </location>
</feature>
<evidence type="ECO:0000256" key="2">
    <source>
        <dbReference type="ARBA" id="ARBA00022475"/>
    </source>
</evidence>
<protein>
    <submittedName>
        <fullName evidence="7">Glycosyltransferase</fullName>
    </submittedName>
</protein>
<dbReference type="SUPFAM" id="SSF53448">
    <property type="entry name" value="Nucleotide-diphospho-sugar transferases"/>
    <property type="match status" value="1"/>
</dbReference>
<keyword evidence="3" id="KW-0328">Glycosyltransferase</keyword>
<evidence type="ECO:0000259" key="6">
    <source>
        <dbReference type="Pfam" id="PF00535"/>
    </source>
</evidence>
<keyword evidence="8" id="KW-1185">Reference proteome</keyword>
<accession>A0A930XXH4</accession>
<dbReference type="PANTHER" id="PTHR43646:SF2">
    <property type="entry name" value="GLYCOSYLTRANSFERASE 2-LIKE DOMAIN-CONTAINING PROTEIN"/>
    <property type="match status" value="1"/>
</dbReference>
<evidence type="ECO:0000313" key="8">
    <source>
        <dbReference type="Proteomes" id="UP000604381"/>
    </source>
</evidence>
<keyword evidence="2" id="KW-1003">Cell membrane</keyword>